<organism evidence="2 3">
    <name type="scientific">Fibrella forsythiae</name>
    <dbReference type="NCBI Taxonomy" id="2817061"/>
    <lineage>
        <taxon>Bacteria</taxon>
        <taxon>Pseudomonadati</taxon>
        <taxon>Bacteroidota</taxon>
        <taxon>Cytophagia</taxon>
        <taxon>Cytophagales</taxon>
        <taxon>Spirosomataceae</taxon>
        <taxon>Fibrella</taxon>
    </lineage>
</organism>
<keyword evidence="3" id="KW-1185">Reference proteome</keyword>
<sequence>MIYLRYFREIWVATLDKYATDVHGAESWSHLIDNGRLTASPLLGNSATPYVINGRDTLPAAIAHRLAIEMPANVTGIRTYYNYHQSVTREEPTVSCSDEMLDKLTRYLGYEHFNDYLTRKKYSRDAVIVSSGKKPEPIRQRPTKNRYRPVLLVWAVLVGLCCFLSWGWYSEASKPALLKVGLPYEEAEMSKLLGVYASYNRGNVPRTRANSLRSCDSADRYHRMVWELYVSPDSQLVIRRKGRGRDSDTSLVRFEGVVTHINRGAGRIDFLLKETNDSNHGNARHFVCVNHDYKYMNCVCTSYTYTTGDVPLAVRELLVKLPQTADYQQEDASDCFPGKKAEPIAQPHLAGLDIWFTADPAAIVPQPFSPPDTKK</sequence>
<feature type="transmembrane region" description="Helical" evidence="1">
    <location>
        <begin position="149"/>
        <end position="169"/>
    </location>
</feature>
<accession>A0ABS3JG65</accession>
<name>A0ABS3JG65_9BACT</name>
<protein>
    <recommendedName>
        <fullName evidence="4">DUF4178 domain-containing protein</fullName>
    </recommendedName>
</protein>
<proteinExistence type="predicted"/>
<evidence type="ECO:0008006" key="4">
    <source>
        <dbReference type="Google" id="ProtNLM"/>
    </source>
</evidence>
<keyword evidence="1" id="KW-0812">Transmembrane</keyword>
<evidence type="ECO:0000313" key="2">
    <source>
        <dbReference type="EMBL" id="MBO0948990.1"/>
    </source>
</evidence>
<keyword evidence="1" id="KW-1133">Transmembrane helix</keyword>
<evidence type="ECO:0000256" key="1">
    <source>
        <dbReference type="SAM" id="Phobius"/>
    </source>
</evidence>
<dbReference type="RefSeq" id="WP_207328928.1">
    <property type="nucleotide sequence ID" value="NZ_JAFMYW010000002.1"/>
</dbReference>
<keyword evidence="1" id="KW-0472">Membrane</keyword>
<dbReference type="EMBL" id="JAFMYW010000002">
    <property type="protein sequence ID" value="MBO0948990.1"/>
    <property type="molecule type" value="Genomic_DNA"/>
</dbReference>
<comment type="caution">
    <text evidence="2">The sequence shown here is derived from an EMBL/GenBank/DDBJ whole genome shotgun (WGS) entry which is preliminary data.</text>
</comment>
<reference evidence="2 3" key="1">
    <citation type="submission" date="2021-03" db="EMBL/GenBank/DDBJ databases">
        <title>Fibrella sp. HMF5405 genome sequencing and assembly.</title>
        <authorList>
            <person name="Kang H."/>
            <person name="Kim H."/>
            <person name="Bae S."/>
            <person name="Joh K."/>
        </authorList>
    </citation>
    <scope>NUCLEOTIDE SEQUENCE [LARGE SCALE GENOMIC DNA]</scope>
    <source>
        <strain evidence="2 3">HMF5405</strain>
    </source>
</reference>
<evidence type="ECO:0000313" key="3">
    <source>
        <dbReference type="Proteomes" id="UP000664628"/>
    </source>
</evidence>
<gene>
    <name evidence="2" type="ORF">J2I46_10380</name>
</gene>
<dbReference type="Proteomes" id="UP000664628">
    <property type="component" value="Unassembled WGS sequence"/>
</dbReference>